<keyword evidence="2" id="KW-1185">Reference proteome</keyword>
<reference evidence="1 2" key="1">
    <citation type="submission" date="2021-02" db="EMBL/GenBank/DDBJ databases">
        <authorList>
            <person name="Lee D.-H."/>
        </authorList>
    </citation>
    <scope>NUCLEOTIDE SEQUENCE [LARGE SCALE GENOMIC DNA]</scope>
    <source>
        <strain evidence="1 2">UL073</strain>
    </source>
</reference>
<dbReference type="SUPFAM" id="SSF46785">
    <property type="entry name" value="Winged helix' DNA-binding domain"/>
    <property type="match status" value="1"/>
</dbReference>
<name>A0ABS2III3_9GAMM</name>
<sequence length="111" mass="12153">MREATATLRAPHGERSQARRLLQDAGLRHSLGRQMIIEALWRIAAEQDVVGIYVLQDALSEAGAPLSVLSIRQALRRLEAGGLVVRDGVDRYRPGRRANDGHYPCDGVLAG</sequence>
<evidence type="ECO:0000313" key="2">
    <source>
        <dbReference type="Proteomes" id="UP000717995"/>
    </source>
</evidence>
<evidence type="ECO:0008006" key="3">
    <source>
        <dbReference type="Google" id="ProtNLM"/>
    </source>
</evidence>
<proteinExistence type="predicted"/>
<evidence type="ECO:0000313" key="1">
    <source>
        <dbReference type="EMBL" id="MBM7061745.1"/>
    </source>
</evidence>
<dbReference type="RefSeq" id="WP_205348911.1">
    <property type="nucleotide sequence ID" value="NZ_JAFEUP010000003.1"/>
</dbReference>
<dbReference type="InterPro" id="IPR036390">
    <property type="entry name" value="WH_DNA-bd_sf"/>
</dbReference>
<organism evidence="1 2">
    <name type="scientific">Zestomonas insulae</name>
    <dbReference type="NCBI Taxonomy" id="2809017"/>
    <lineage>
        <taxon>Bacteria</taxon>
        <taxon>Pseudomonadati</taxon>
        <taxon>Pseudomonadota</taxon>
        <taxon>Gammaproteobacteria</taxon>
        <taxon>Pseudomonadales</taxon>
        <taxon>Pseudomonadaceae</taxon>
        <taxon>Zestomonas</taxon>
    </lineage>
</organism>
<dbReference type="EMBL" id="JAFEUP010000003">
    <property type="protein sequence ID" value="MBM7061745.1"/>
    <property type="molecule type" value="Genomic_DNA"/>
</dbReference>
<accession>A0ABS2III3</accession>
<gene>
    <name evidence="1" type="ORF">JQX08_13615</name>
</gene>
<dbReference type="Proteomes" id="UP000717995">
    <property type="component" value="Unassembled WGS sequence"/>
</dbReference>
<protein>
    <recommendedName>
        <fullName evidence="3">Ferric uptake regulation protein</fullName>
    </recommendedName>
</protein>
<comment type="caution">
    <text evidence="1">The sequence shown here is derived from an EMBL/GenBank/DDBJ whole genome shotgun (WGS) entry which is preliminary data.</text>
</comment>